<feature type="transmembrane region" description="Helical" evidence="1">
    <location>
        <begin position="6"/>
        <end position="27"/>
    </location>
</feature>
<organism evidence="2 3">
    <name type="scientific">Mariniphaga anaerophila</name>
    <dbReference type="NCBI Taxonomy" id="1484053"/>
    <lineage>
        <taxon>Bacteria</taxon>
        <taxon>Pseudomonadati</taxon>
        <taxon>Bacteroidota</taxon>
        <taxon>Bacteroidia</taxon>
        <taxon>Marinilabiliales</taxon>
        <taxon>Prolixibacteraceae</taxon>
        <taxon>Mariniphaga</taxon>
    </lineage>
</organism>
<dbReference type="EMBL" id="FQUM01000003">
    <property type="protein sequence ID" value="SHE98843.1"/>
    <property type="molecule type" value="Genomic_DNA"/>
</dbReference>
<dbReference type="Proteomes" id="UP000184164">
    <property type="component" value="Unassembled WGS sequence"/>
</dbReference>
<name>A0A1M4XZV5_9BACT</name>
<accession>A0A1M4XZV5</accession>
<evidence type="ECO:0000313" key="3">
    <source>
        <dbReference type="Proteomes" id="UP000184164"/>
    </source>
</evidence>
<evidence type="ECO:0000313" key="2">
    <source>
        <dbReference type="EMBL" id="SHE98843.1"/>
    </source>
</evidence>
<dbReference type="OrthoDB" id="1123156at2"/>
<keyword evidence="1" id="KW-0812">Transmembrane</keyword>
<keyword evidence="3" id="KW-1185">Reference proteome</keyword>
<dbReference type="STRING" id="1484053.SAMN05444274_103176"/>
<dbReference type="AlphaFoldDB" id="A0A1M4XZV5"/>
<evidence type="ECO:0000256" key="1">
    <source>
        <dbReference type="SAM" id="Phobius"/>
    </source>
</evidence>
<keyword evidence="1" id="KW-0472">Membrane</keyword>
<gene>
    <name evidence="2" type="ORF">SAMN05444274_103176</name>
</gene>
<proteinExistence type="predicted"/>
<protein>
    <submittedName>
        <fullName evidence="2">Uncharacterized protein</fullName>
    </submittedName>
</protein>
<keyword evidence="1" id="KW-1133">Transmembrane helix</keyword>
<sequence>MEVIKVVLLTVALVSIAMLGLATQILLKKGGKFPNTHVGGNKYLKRQGIHCAQTQDKVERAKVKRQVDFKNVRIANTSK</sequence>
<reference evidence="2 3" key="1">
    <citation type="submission" date="2016-11" db="EMBL/GenBank/DDBJ databases">
        <authorList>
            <person name="Jaros S."/>
            <person name="Januszkiewicz K."/>
            <person name="Wedrychowicz H."/>
        </authorList>
    </citation>
    <scope>NUCLEOTIDE SEQUENCE [LARGE SCALE GENOMIC DNA]</scope>
    <source>
        <strain evidence="2 3">DSM 26910</strain>
    </source>
</reference>
<dbReference type="RefSeq" id="WP_073000199.1">
    <property type="nucleotide sequence ID" value="NZ_FQUM01000003.1"/>
</dbReference>